<dbReference type="Proteomes" id="UP000011602">
    <property type="component" value="Unassembled WGS sequence"/>
</dbReference>
<organism evidence="3 4">
    <name type="scientific">Natronolimnohabitans innermongolicus JCM 12255</name>
    <dbReference type="NCBI Taxonomy" id="1227499"/>
    <lineage>
        <taxon>Archaea</taxon>
        <taxon>Methanobacteriati</taxon>
        <taxon>Methanobacteriota</taxon>
        <taxon>Stenosarchaea group</taxon>
        <taxon>Halobacteria</taxon>
        <taxon>Halobacteriales</taxon>
        <taxon>Natrialbaceae</taxon>
        <taxon>Natronolimnohabitans</taxon>
    </lineage>
</organism>
<keyword evidence="1" id="KW-1133">Transmembrane helix</keyword>
<gene>
    <name evidence="3" type="ORF">C493_02041</name>
</gene>
<keyword evidence="1" id="KW-0472">Membrane</keyword>
<dbReference type="EMBL" id="AOHZ01000011">
    <property type="protein sequence ID" value="ELY61606.1"/>
    <property type="molecule type" value="Genomic_DNA"/>
</dbReference>
<dbReference type="RefSeq" id="WP_007257719.1">
    <property type="nucleotide sequence ID" value="NZ_AOHZ01000011.1"/>
</dbReference>
<feature type="transmembrane region" description="Helical" evidence="1">
    <location>
        <begin position="79"/>
        <end position="103"/>
    </location>
</feature>
<reference evidence="3 4" key="1">
    <citation type="journal article" date="2014" name="PLoS Genet.">
        <title>Phylogenetically driven sequencing of extremely halophilic archaea reveals strategies for static and dynamic osmo-response.</title>
        <authorList>
            <person name="Becker E.A."/>
            <person name="Seitzer P.M."/>
            <person name="Tritt A."/>
            <person name="Larsen D."/>
            <person name="Krusor M."/>
            <person name="Yao A.I."/>
            <person name="Wu D."/>
            <person name="Madern D."/>
            <person name="Eisen J.A."/>
            <person name="Darling A.E."/>
            <person name="Facciotti M.T."/>
        </authorList>
    </citation>
    <scope>NUCLEOTIDE SEQUENCE [LARGE SCALE GENOMIC DNA]</scope>
    <source>
        <strain evidence="3 4">JCM 12255</strain>
    </source>
</reference>
<evidence type="ECO:0000256" key="1">
    <source>
        <dbReference type="SAM" id="Phobius"/>
    </source>
</evidence>
<name>L9XJL6_9EURY</name>
<feature type="transmembrane region" description="Helical" evidence="1">
    <location>
        <begin position="140"/>
        <end position="173"/>
    </location>
</feature>
<keyword evidence="1" id="KW-0812">Transmembrane</keyword>
<proteinExistence type="predicted"/>
<dbReference type="PATRIC" id="fig|1227499.3.peg.415"/>
<keyword evidence="4" id="KW-1185">Reference proteome</keyword>
<dbReference type="eggNOG" id="arCOG04555">
    <property type="taxonomic scope" value="Archaea"/>
</dbReference>
<evidence type="ECO:0000259" key="2">
    <source>
        <dbReference type="Pfam" id="PF26514"/>
    </source>
</evidence>
<evidence type="ECO:0000313" key="3">
    <source>
        <dbReference type="EMBL" id="ELY61606.1"/>
    </source>
</evidence>
<feature type="transmembrane region" description="Helical" evidence="1">
    <location>
        <begin position="109"/>
        <end position="128"/>
    </location>
</feature>
<comment type="caution">
    <text evidence="3">The sequence shown here is derived from an EMBL/GenBank/DDBJ whole genome shotgun (WGS) entry which is preliminary data.</text>
</comment>
<dbReference type="AlphaFoldDB" id="L9XJL6"/>
<feature type="domain" description="DUF8173" evidence="2">
    <location>
        <begin position="17"/>
        <end position="176"/>
    </location>
</feature>
<protein>
    <recommendedName>
        <fullName evidence="2">DUF8173 domain-containing protein</fullName>
    </recommendedName>
</protein>
<evidence type="ECO:0000313" key="4">
    <source>
        <dbReference type="Proteomes" id="UP000011602"/>
    </source>
</evidence>
<sequence>MLELATAVDPASFGLLTAVAQTDPGVDIDVSTGDGLFGGAIGSFATVLVVGAIMIALAPDYVERLMAAIAAEPVESFGYGIVSLFGLGLLILALVITIVGILVVLPLMLLAYLLWAIGAAIAYLAIADRLIGRTGSWLPALLVAATISGALALTGIGGLLSLCIGAAGFGAVIRDYAG</sequence>
<feature type="transmembrane region" description="Helical" evidence="1">
    <location>
        <begin position="36"/>
        <end position="58"/>
    </location>
</feature>
<accession>L9XJL6</accession>
<dbReference type="InterPro" id="IPR058486">
    <property type="entry name" value="DUF8173"/>
</dbReference>
<dbReference type="Pfam" id="PF26514">
    <property type="entry name" value="DUF8173"/>
    <property type="match status" value="1"/>
</dbReference>